<keyword evidence="10" id="KW-0732">Signal</keyword>
<evidence type="ECO:0000259" key="11">
    <source>
        <dbReference type="Pfam" id="PF01490"/>
    </source>
</evidence>
<keyword evidence="5" id="KW-0029">Amino-acid transport</keyword>
<reference evidence="12" key="1">
    <citation type="submission" date="2021-03" db="EMBL/GenBank/DDBJ databases">
        <title>Evolutionary innovations through gain and loss of genes in the ectomycorrhizal Boletales.</title>
        <authorList>
            <person name="Wu G."/>
            <person name="Miyauchi S."/>
            <person name="Morin E."/>
            <person name="Yang Z.-L."/>
            <person name="Xu J."/>
            <person name="Martin F.M."/>
        </authorList>
    </citation>
    <scope>NUCLEOTIDE SEQUENCE</scope>
    <source>
        <strain evidence="12">BR01</strain>
    </source>
</reference>
<evidence type="ECO:0000256" key="10">
    <source>
        <dbReference type="SAM" id="SignalP"/>
    </source>
</evidence>
<dbReference type="OrthoDB" id="655540at2759"/>
<keyword evidence="4 9" id="KW-0812">Transmembrane</keyword>
<dbReference type="PANTHER" id="PTHR22950:SF692">
    <property type="entry name" value="TRANSMEMBRANE AMINO ACID TRANSPORTER FAMILY PROTEIN"/>
    <property type="match status" value="1"/>
</dbReference>
<keyword evidence="6 9" id="KW-1133">Transmembrane helix</keyword>
<dbReference type="EMBL" id="JAGFBS010000002">
    <property type="protein sequence ID" value="KAG6381335.1"/>
    <property type="molecule type" value="Genomic_DNA"/>
</dbReference>
<sequence>MHSLPVSALLVVIVWVPCSADYRSQYYPSSNVQTSDSDLPNDEPPTSEPFDPSDPVHGLPIERHPQCTVGTPGHNSAPFQPSEAPLRMAGVRERSKPFGTHRSRENTPLLRKAASFTVFSSPGSPSPTNYESFSHPDDTNTVPQISAPVPSASSVGHHYNGRSTYGQTLFNCIAVLLGIGMLSEPLAFAYAGWLWGTILIIFFGLITCYTAKLLAHEILDDPRLHSYADIGRKAFGPKSSLPTNILFCLELFSLSVVLVTLTADSLEGVWPAYSANTYKVFSLFVLAPTVFMPLSILSFTSLLGISSTLLVIAVIFVDGFSKSNSPGSLWSPAHTSLSPASLGTIGVAFGLFMAGFSGHVVIPSLARDMIDPSQFDHMANRAFLVATFVYAIIGYAGYLMFGNSVSDEISRDLLATPGYNSTLNKLVMWLLVITPLSKFALSTRPLNIILESMLGLEVTSSPTSVEDGKGLEPEGRQKITKQFLVALERIMVPVMSILVSMLVPQFSSLMAFLGSFSAFVICVIGPISAKIAMTGRCRWHDAVLLGISSLMAVWGTFSALWTT</sequence>
<comment type="subcellular location">
    <subcellularLocation>
        <location evidence="1">Membrane</location>
        <topology evidence="1">Multi-pass membrane protein</topology>
    </subcellularLocation>
</comment>
<evidence type="ECO:0000256" key="7">
    <source>
        <dbReference type="ARBA" id="ARBA00023136"/>
    </source>
</evidence>
<feature type="transmembrane region" description="Helical" evidence="9">
    <location>
        <begin position="301"/>
        <end position="320"/>
    </location>
</feature>
<feature type="compositionally biased region" description="Polar residues" evidence="8">
    <location>
        <begin position="27"/>
        <end position="38"/>
    </location>
</feature>
<dbReference type="GO" id="GO:0015179">
    <property type="term" value="F:L-amino acid transmembrane transporter activity"/>
    <property type="evidence" value="ECO:0007669"/>
    <property type="project" value="TreeGrafter"/>
</dbReference>
<comment type="caution">
    <text evidence="12">The sequence shown here is derived from an EMBL/GenBank/DDBJ whole genome shotgun (WGS) entry which is preliminary data.</text>
</comment>
<keyword evidence="3" id="KW-0813">Transport</keyword>
<gene>
    <name evidence="12" type="ORF">JVT61DRAFT_5745</name>
</gene>
<organism evidence="12 13">
    <name type="scientific">Boletus reticuloceps</name>
    <dbReference type="NCBI Taxonomy" id="495285"/>
    <lineage>
        <taxon>Eukaryota</taxon>
        <taxon>Fungi</taxon>
        <taxon>Dikarya</taxon>
        <taxon>Basidiomycota</taxon>
        <taxon>Agaricomycotina</taxon>
        <taxon>Agaricomycetes</taxon>
        <taxon>Agaricomycetidae</taxon>
        <taxon>Boletales</taxon>
        <taxon>Boletineae</taxon>
        <taxon>Boletaceae</taxon>
        <taxon>Boletoideae</taxon>
        <taxon>Boletus</taxon>
    </lineage>
</organism>
<feature type="transmembrane region" description="Helical" evidence="9">
    <location>
        <begin position="509"/>
        <end position="529"/>
    </location>
</feature>
<evidence type="ECO:0000256" key="5">
    <source>
        <dbReference type="ARBA" id="ARBA00022970"/>
    </source>
</evidence>
<evidence type="ECO:0000256" key="8">
    <source>
        <dbReference type="SAM" id="MobiDB-lite"/>
    </source>
</evidence>
<feature type="domain" description="Amino acid transporter transmembrane" evidence="11">
    <location>
        <begin position="162"/>
        <end position="537"/>
    </location>
</feature>
<evidence type="ECO:0000313" key="12">
    <source>
        <dbReference type="EMBL" id="KAG6381335.1"/>
    </source>
</evidence>
<accession>A0A8I3AGB5</accession>
<dbReference type="PANTHER" id="PTHR22950">
    <property type="entry name" value="AMINO ACID TRANSPORTER"/>
    <property type="match status" value="1"/>
</dbReference>
<keyword evidence="7 9" id="KW-0472">Membrane</keyword>
<proteinExistence type="inferred from homology"/>
<feature type="transmembrane region" description="Helical" evidence="9">
    <location>
        <begin position="541"/>
        <end position="561"/>
    </location>
</feature>
<dbReference type="Pfam" id="PF01490">
    <property type="entry name" value="Aa_trans"/>
    <property type="match status" value="1"/>
</dbReference>
<protein>
    <submittedName>
        <fullName evidence="12">Transmembrane amino acid transporter protein-domain-containing protein</fullName>
    </submittedName>
</protein>
<keyword evidence="13" id="KW-1185">Reference proteome</keyword>
<evidence type="ECO:0000256" key="3">
    <source>
        <dbReference type="ARBA" id="ARBA00022448"/>
    </source>
</evidence>
<feature type="region of interest" description="Disordered" evidence="8">
    <location>
        <begin position="27"/>
        <end position="82"/>
    </location>
</feature>
<dbReference type="AlphaFoldDB" id="A0A8I3AGB5"/>
<dbReference type="InterPro" id="IPR013057">
    <property type="entry name" value="AA_transpt_TM"/>
</dbReference>
<feature type="chain" id="PRO_5034381515" evidence="10">
    <location>
        <begin position="21"/>
        <end position="563"/>
    </location>
</feature>
<evidence type="ECO:0000256" key="2">
    <source>
        <dbReference type="ARBA" id="ARBA00008066"/>
    </source>
</evidence>
<comment type="similarity">
    <text evidence="2">Belongs to the amino acid/polyamine transporter 2 family.</text>
</comment>
<feature type="transmembrane region" description="Helical" evidence="9">
    <location>
        <begin position="193"/>
        <end position="215"/>
    </location>
</feature>
<evidence type="ECO:0000256" key="6">
    <source>
        <dbReference type="ARBA" id="ARBA00022989"/>
    </source>
</evidence>
<feature type="transmembrane region" description="Helical" evidence="9">
    <location>
        <begin position="241"/>
        <end position="263"/>
    </location>
</feature>
<name>A0A8I3AGB5_9AGAM</name>
<evidence type="ECO:0000256" key="9">
    <source>
        <dbReference type="SAM" id="Phobius"/>
    </source>
</evidence>
<evidence type="ECO:0000256" key="1">
    <source>
        <dbReference type="ARBA" id="ARBA00004141"/>
    </source>
</evidence>
<feature type="transmembrane region" description="Helical" evidence="9">
    <location>
        <begin position="275"/>
        <end position="294"/>
    </location>
</feature>
<dbReference type="Proteomes" id="UP000683000">
    <property type="component" value="Unassembled WGS sequence"/>
</dbReference>
<feature type="signal peptide" evidence="10">
    <location>
        <begin position="1"/>
        <end position="20"/>
    </location>
</feature>
<feature type="transmembrane region" description="Helical" evidence="9">
    <location>
        <begin position="340"/>
        <end position="362"/>
    </location>
</feature>
<evidence type="ECO:0000256" key="4">
    <source>
        <dbReference type="ARBA" id="ARBA00022692"/>
    </source>
</evidence>
<evidence type="ECO:0000313" key="13">
    <source>
        <dbReference type="Proteomes" id="UP000683000"/>
    </source>
</evidence>
<feature type="transmembrane region" description="Helical" evidence="9">
    <location>
        <begin position="382"/>
        <end position="401"/>
    </location>
</feature>
<dbReference type="GO" id="GO:0005774">
    <property type="term" value="C:vacuolar membrane"/>
    <property type="evidence" value="ECO:0007669"/>
    <property type="project" value="TreeGrafter"/>
</dbReference>